<dbReference type="InterPro" id="IPR013783">
    <property type="entry name" value="Ig-like_fold"/>
</dbReference>
<dbReference type="AlphaFoldDB" id="A0A2P5P7C8"/>
<comment type="caution">
    <text evidence="2">The sequence shown here is derived from an EMBL/GenBank/DDBJ whole genome shotgun (WGS) entry which is preliminary data.</text>
</comment>
<dbReference type="Gene3D" id="2.60.40.10">
    <property type="entry name" value="Immunoglobulins"/>
    <property type="match status" value="1"/>
</dbReference>
<evidence type="ECO:0000313" key="2">
    <source>
        <dbReference type="EMBL" id="PPD58201.1"/>
    </source>
</evidence>
<accession>A0A2P5P7C8</accession>
<evidence type="ECO:0000313" key="3">
    <source>
        <dbReference type="Proteomes" id="UP000235653"/>
    </source>
</evidence>
<sequence>MNTDGGQAFIPPTPPASLSGYKFNDLNNNHIWDQPTEPGIPNWEIHVYAQVEGGIVVNTHYTTDSNGFYLVDNITFGNWYVGEHLGPNNPTPPPDLLPGWTQTYPNSVVNVAPGAVSSLITGFPAEIQAAIGPAHLAAWGWIVTLTEANPDQTNVNFGNVNNGCLTITKSVVQDVVNPAALDGSFVIHVVGPSYPAGTDLTFTLTDGAITGTNPQTLNNLIPGNYTLTEPTLPAGWSNTSGLGVVAVSAGATCATATVVNSFADGCLTITKSVVQDVVNPAALDGSFVIHVVGPSYPAGTDLTFTLTDGAITGTNPQTLNNLIPGNYTLTEPTLPAGWSNTSGLGVVAVSAGATCATATVVNTFADGCLTVTKVVDLTGYVFPDTINVTFTATVTGPSYPGGTSHDFVVTNGVLSGSPWTLNNLIPGTYNVTESDPGIMWTVTGGGDVEVSAGATCATSTITNTIKLPNTTMSTVVYVYDTLTGNVELTITDTNDGDVPLTDAHIHVRLLVGGVETVFDSYDWSDVTGFSGGNSDDIMDPGESWTWQVTYTISETTTFEVWGHGTDPLGNPVDYNPEDPDVSFDSEFDTFIVEVNFFTRTQGFWATHLWFTEYIFDTYTGDMVADDNLGSIDLGWLPPITNIDDLMGVFWGNNAKNSDGSKRDALCQARMIASQQALAAILNSVTPGGAPLPAGYSAAEIAAILYGDDITAINTLNSVLDTYNNSGDDVAFDPSLPPTQRATPGAAKDTANIPFADCSNSVGLLAPKGGKK</sequence>
<reference evidence="2 3" key="1">
    <citation type="journal article" date="2017" name="ISME J.">
        <title>Grape pomace compost harbors organohalide-respiring Dehalogenimonas species with novel reductive dehalogenase genes.</title>
        <authorList>
            <person name="Yang Y."/>
            <person name="Higgins S.A."/>
            <person name="Yan J."/>
            <person name="Simsir B."/>
            <person name="Chourey K."/>
            <person name="Iyer R."/>
            <person name="Hettich R.L."/>
            <person name="Baldwin B."/>
            <person name="Ogles D.M."/>
            <person name="Loffler F.E."/>
        </authorList>
    </citation>
    <scope>NUCLEOTIDE SEQUENCE [LARGE SCALE GENOMIC DNA]</scope>
    <source>
        <strain evidence="2 3">GP</strain>
    </source>
</reference>
<name>A0A2P5P7C8_9CHLR</name>
<dbReference type="OrthoDB" id="134442at2"/>
<evidence type="ECO:0000256" key="1">
    <source>
        <dbReference type="SAM" id="MobiDB-lite"/>
    </source>
</evidence>
<protein>
    <recommendedName>
        <fullName evidence="4">SD-repeat containing protein B domain-containing protein</fullName>
    </recommendedName>
</protein>
<keyword evidence="3" id="KW-1185">Reference proteome</keyword>
<proteinExistence type="predicted"/>
<evidence type="ECO:0008006" key="4">
    <source>
        <dbReference type="Google" id="ProtNLM"/>
    </source>
</evidence>
<dbReference type="SUPFAM" id="SSF117074">
    <property type="entry name" value="Hypothetical protein PA1324"/>
    <property type="match status" value="1"/>
</dbReference>
<gene>
    <name evidence="2" type="ORF">JP09_005260</name>
</gene>
<dbReference type="Proteomes" id="UP000235653">
    <property type="component" value="Unassembled WGS sequence"/>
</dbReference>
<dbReference type="RefSeq" id="WP_102331208.1">
    <property type="nucleotide sequence ID" value="NZ_JQAN02000009.1"/>
</dbReference>
<feature type="region of interest" description="Disordered" evidence="1">
    <location>
        <begin position="730"/>
        <end position="750"/>
    </location>
</feature>
<dbReference type="EMBL" id="JQAN02000009">
    <property type="protein sequence ID" value="PPD58201.1"/>
    <property type="molecule type" value="Genomic_DNA"/>
</dbReference>
<organism evidence="2 3">
    <name type="scientific">Dehalogenimonas etheniformans</name>
    <dbReference type="NCBI Taxonomy" id="1536648"/>
    <lineage>
        <taxon>Bacteria</taxon>
        <taxon>Bacillati</taxon>
        <taxon>Chloroflexota</taxon>
        <taxon>Dehalococcoidia</taxon>
        <taxon>Dehalococcoidales</taxon>
        <taxon>Dehalococcoidaceae</taxon>
        <taxon>Dehalogenimonas</taxon>
    </lineage>
</organism>